<dbReference type="InterPro" id="IPR002298">
    <property type="entry name" value="DNA_polymerase_A"/>
</dbReference>
<keyword evidence="2" id="KW-1194">Viral DNA replication</keyword>
<dbReference type="GO" id="GO:0003887">
    <property type="term" value="F:DNA-directed DNA polymerase activity"/>
    <property type="evidence" value="ECO:0007669"/>
    <property type="project" value="InterPro"/>
</dbReference>
<keyword evidence="1" id="KW-0235">DNA replication</keyword>
<evidence type="ECO:0000256" key="2">
    <source>
        <dbReference type="ARBA" id="ARBA00023109"/>
    </source>
</evidence>
<dbReference type="SMART" id="SM00482">
    <property type="entry name" value="POLAc"/>
    <property type="match status" value="1"/>
</dbReference>
<accession>A0A6J5P2C1</accession>
<keyword evidence="4" id="KW-0540">Nuclease</keyword>
<dbReference type="InterPro" id="IPR043502">
    <property type="entry name" value="DNA/RNA_pol_sf"/>
</dbReference>
<sequence>MAPKPLGGSMSILWLDIETRSKCDLLKRGVYNYAEHPSTEVLCICYALDDGEIQTWRRGEPLPLELTQHKGQVRAHNAAFEWLVLAYVLDIHYAPTQWFCTATQARANCLPGSLEDVGRALGASMRKDHRGSQLIRALCIPQSDGTFNDDPALMKELEQYCAQDVRAMRAVSKAMRELTADERHDWYINEQINERGVLVDVELCAAAMRYSTDEAEDITRIVREVTGGALTSVRSPRMREWVHERVGPQAKKLMIQHKDGEAKVSIDKATRANLLILAEENSDEVPPDVADVIQCADDIWASSVAKFQRLKELACYDDRVRGAFVFAGGVATGRASSYGAQVHNFTRRCVKEPQRVRDSMVGGLDIVPHYGRRVTDVLKGMLRPSIYARPGYALIVADWAAIEARANPWLSNDLHAEEVLDVFRSGRDIYIREAAGIFRSDEASVTPDQRQIGKVAILSCGYAGGVGAFAAMGRAYGVLLPEDDAKRTVNAWRRANSWAVRYWSDLENAYLLALRHKGREFTAGRVTYLFDGVHLWYVLPSGRVLCYPFARLEEDGVSYLKAAWKPAADAKEWPRARLWRGLACENVCQATANDLLRFALRQCPDAVLHVHDEIVLEVPEASAEAAAAELVRVMCTPPAWAAGLPLKAEVKVMTRYGKG</sequence>
<proteinExistence type="predicted"/>
<organism evidence="4">
    <name type="scientific">uncultured Caudovirales phage</name>
    <dbReference type="NCBI Taxonomy" id="2100421"/>
    <lineage>
        <taxon>Viruses</taxon>
        <taxon>Duplodnaviria</taxon>
        <taxon>Heunggongvirae</taxon>
        <taxon>Uroviricota</taxon>
        <taxon>Caudoviricetes</taxon>
        <taxon>Peduoviridae</taxon>
        <taxon>Maltschvirus</taxon>
        <taxon>Maltschvirus maltsch</taxon>
    </lineage>
</organism>
<dbReference type="SUPFAM" id="SSF56672">
    <property type="entry name" value="DNA/RNA polymerases"/>
    <property type="match status" value="1"/>
</dbReference>
<gene>
    <name evidence="4" type="ORF">UFOVP761_20</name>
</gene>
<dbReference type="GO" id="GO:0006261">
    <property type="term" value="P:DNA-templated DNA replication"/>
    <property type="evidence" value="ECO:0007669"/>
    <property type="project" value="InterPro"/>
</dbReference>
<dbReference type="InterPro" id="IPR012337">
    <property type="entry name" value="RNaseH-like_sf"/>
</dbReference>
<evidence type="ECO:0000256" key="1">
    <source>
        <dbReference type="ARBA" id="ARBA00022705"/>
    </source>
</evidence>
<dbReference type="Gene3D" id="1.10.150.20">
    <property type="entry name" value="5' to 3' exonuclease, C-terminal subdomain"/>
    <property type="match status" value="1"/>
</dbReference>
<evidence type="ECO:0000313" key="4">
    <source>
        <dbReference type="EMBL" id="CAB4161664.1"/>
    </source>
</evidence>
<dbReference type="EMBL" id="LR796718">
    <property type="protein sequence ID" value="CAB4161664.1"/>
    <property type="molecule type" value="Genomic_DNA"/>
</dbReference>
<dbReference type="GO" id="GO:0039693">
    <property type="term" value="P:viral DNA genome replication"/>
    <property type="evidence" value="ECO:0007669"/>
    <property type="project" value="UniProtKB-KW"/>
</dbReference>
<evidence type="ECO:0000259" key="3">
    <source>
        <dbReference type="SMART" id="SM00482"/>
    </source>
</evidence>
<dbReference type="PANTHER" id="PTHR10133:SF27">
    <property type="entry name" value="DNA POLYMERASE NU"/>
    <property type="match status" value="1"/>
</dbReference>
<keyword evidence="4" id="KW-0378">Hydrolase</keyword>
<protein>
    <submittedName>
        <fullName evidence="4">Bifunctional 3'-5' exonuclease/DNA polymerase</fullName>
    </submittedName>
</protein>
<dbReference type="SUPFAM" id="SSF53098">
    <property type="entry name" value="Ribonuclease H-like"/>
    <property type="match status" value="1"/>
</dbReference>
<name>A0A6J5P2C1_9CAUD</name>
<dbReference type="PANTHER" id="PTHR10133">
    <property type="entry name" value="DNA POLYMERASE I"/>
    <property type="match status" value="1"/>
</dbReference>
<dbReference type="InterPro" id="IPR001098">
    <property type="entry name" value="DNA-dir_DNA_pol_A_palm_dom"/>
</dbReference>
<dbReference type="GO" id="GO:0006302">
    <property type="term" value="P:double-strand break repair"/>
    <property type="evidence" value="ECO:0007669"/>
    <property type="project" value="TreeGrafter"/>
</dbReference>
<dbReference type="GO" id="GO:0003677">
    <property type="term" value="F:DNA binding"/>
    <property type="evidence" value="ECO:0007669"/>
    <property type="project" value="InterPro"/>
</dbReference>
<reference evidence="4" key="1">
    <citation type="submission" date="2020-04" db="EMBL/GenBank/DDBJ databases">
        <authorList>
            <person name="Chiriac C."/>
            <person name="Salcher M."/>
            <person name="Ghai R."/>
            <person name="Kavagutti S V."/>
        </authorList>
    </citation>
    <scope>NUCLEOTIDE SEQUENCE</scope>
</reference>
<keyword evidence="4" id="KW-0269">Exonuclease</keyword>
<dbReference type="GO" id="GO:0004527">
    <property type="term" value="F:exonuclease activity"/>
    <property type="evidence" value="ECO:0007669"/>
    <property type="project" value="UniProtKB-KW"/>
</dbReference>
<dbReference type="Gene3D" id="3.30.70.370">
    <property type="match status" value="1"/>
</dbReference>
<dbReference type="Pfam" id="PF00476">
    <property type="entry name" value="DNA_pol_A"/>
    <property type="match status" value="1"/>
</dbReference>
<feature type="domain" description="DNA-directed DNA polymerase family A palm" evidence="3">
    <location>
        <begin position="381"/>
        <end position="622"/>
    </location>
</feature>